<dbReference type="EMBL" id="JAINWA010000001">
    <property type="protein sequence ID" value="MCD1653747.1"/>
    <property type="molecule type" value="Genomic_DNA"/>
</dbReference>
<keyword evidence="10" id="KW-1185">Reference proteome</keyword>
<keyword evidence="2" id="KW-0004">4Fe-4S</keyword>
<name>A0AAE3EFQ7_9SPIR</name>
<evidence type="ECO:0000256" key="5">
    <source>
        <dbReference type="ARBA" id="ARBA00023004"/>
    </source>
</evidence>
<dbReference type="AlphaFoldDB" id="A0AAE3EFQ7"/>
<keyword evidence="7" id="KW-0812">Transmembrane</keyword>
<feature type="transmembrane region" description="Helical" evidence="7">
    <location>
        <begin position="83"/>
        <end position="104"/>
    </location>
</feature>
<keyword evidence="3" id="KW-0479">Metal-binding</keyword>
<evidence type="ECO:0000313" key="9">
    <source>
        <dbReference type="EMBL" id="MCD1653747.1"/>
    </source>
</evidence>
<keyword evidence="7" id="KW-0472">Membrane</keyword>
<dbReference type="InterPro" id="IPR051684">
    <property type="entry name" value="Electron_Trans/Redox"/>
</dbReference>
<evidence type="ECO:0000256" key="3">
    <source>
        <dbReference type="ARBA" id="ARBA00022723"/>
    </source>
</evidence>
<dbReference type="PROSITE" id="PS51379">
    <property type="entry name" value="4FE4S_FER_2"/>
    <property type="match status" value="2"/>
</dbReference>
<feature type="transmembrane region" description="Helical" evidence="7">
    <location>
        <begin position="110"/>
        <end position="129"/>
    </location>
</feature>
<evidence type="ECO:0000256" key="6">
    <source>
        <dbReference type="ARBA" id="ARBA00023014"/>
    </source>
</evidence>
<reference evidence="9" key="1">
    <citation type="submission" date="2021-08" db="EMBL/GenBank/DDBJ databases">
        <title>Comparative analyses of Brucepasteria parasyntrophica and Teretinema zuelzerae.</title>
        <authorList>
            <person name="Song Y."/>
            <person name="Brune A."/>
        </authorList>
    </citation>
    <scope>NUCLEOTIDE SEQUENCE</scope>
    <source>
        <strain evidence="9">DSM 1903</strain>
    </source>
</reference>
<dbReference type="InterPro" id="IPR017900">
    <property type="entry name" value="4Fe4S_Fe_S_CS"/>
</dbReference>
<keyword evidence="5" id="KW-0408">Iron</keyword>
<dbReference type="GO" id="GO:0051539">
    <property type="term" value="F:4 iron, 4 sulfur cluster binding"/>
    <property type="evidence" value="ECO:0007669"/>
    <property type="project" value="UniProtKB-KW"/>
</dbReference>
<accession>A0AAE3EFQ7</accession>
<keyword evidence="4" id="KW-0249">Electron transport</keyword>
<dbReference type="PROSITE" id="PS00198">
    <property type="entry name" value="4FE4S_FER_1"/>
    <property type="match status" value="2"/>
</dbReference>
<dbReference type="SUPFAM" id="SSF54862">
    <property type="entry name" value="4Fe-4S ferredoxins"/>
    <property type="match status" value="1"/>
</dbReference>
<dbReference type="GO" id="GO:0046872">
    <property type="term" value="F:metal ion binding"/>
    <property type="evidence" value="ECO:0007669"/>
    <property type="project" value="UniProtKB-KW"/>
</dbReference>
<dbReference type="Gene3D" id="3.30.70.20">
    <property type="match status" value="2"/>
</dbReference>
<evidence type="ECO:0000256" key="2">
    <source>
        <dbReference type="ARBA" id="ARBA00022485"/>
    </source>
</evidence>
<dbReference type="GO" id="GO:0005886">
    <property type="term" value="C:plasma membrane"/>
    <property type="evidence" value="ECO:0007669"/>
    <property type="project" value="TreeGrafter"/>
</dbReference>
<keyword evidence="1" id="KW-0813">Transport</keyword>
<dbReference type="Pfam" id="PF13237">
    <property type="entry name" value="Fer4_10"/>
    <property type="match status" value="1"/>
</dbReference>
<keyword evidence="6" id="KW-0411">Iron-sulfur</keyword>
<dbReference type="RefSeq" id="WP_230753133.1">
    <property type="nucleotide sequence ID" value="NZ_JAINWA010000001.1"/>
</dbReference>
<evidence type="ECO:0000256" key="7">
    <source>
        <dbReference type="SAM" id="Phobius"/>
    </source>
</evidence>
<feature type="domain" description="4Fe-4S ferredoxin-type" evidence="8">
    <location>
        <begin position="184"/>
        <end position="213"/>
    </location>
</feature>
<dbReference type="PANTHER" id="PTHR30176:SF3">
    <property type="entry name" value="FERREDOXIN-TYPE PROTEIN NAPH"/>
    <property type="match status" value="1"/>
</dbReference>
<evidence type="ECO:0000313" key="10">
    <source>
        <dbReference type="Proteomes" id="UP001198163"/>
    </source>
</evidence>
<keyword evidence="7" id="KW-1133">Transmembrane helix</keyword>
<comment type="caution">
    <text evidence="9">The sequence shown here is derived from an EMBL/GenBank/DDBJ whole genome shotgun (WGS) entry which is preliminary data.</text>
</comment>
<evidence type="ECO:0000259" key="8">
    <source>
        <dbReference type="PROSITE" id="PS51379"/>
    </source>
</evidence>
<sequence>MRVSNKHGWIRIATQALFLGMFAFLLFAGRLQLWFGIFAIGIVLSPLLGRVYCGWMCPMNTLFKPISRLYAAAGWKRLRMPRFITAHPLIRIVPLAAFIAGMIAMRKAGISVPILAFMTLAAVFLTLFFEEAFWHNAVCPFGTLLSVSSRTSVLRHRIQEDKCISCGKCQKVCPVHAIDTGDDGKRSIRAHDCISCGECVKACPTAAIAYSGKSKP</sequence>
<dbReference type="Proteomes" id="UP001198163">
    <property type="component" value="Unassembled WGS sequence"/>
</dbReference>
<protein>
    <submittedName>
        <fullName evidence="9">4Fe-4S binding protein</fullName>
    </submittedName>
</protein>
<proteinExistence type="predicted"/>
<organism evidence="9 10">
    <name type="scientific">Teretinema zuelzerae</name>
    <dbReference type="NCBI Taxonomy" id="156"/>
    <lineage>
        <taxon>Bacteria</taxon>
        <taxon>Pseudomonadati</taxon>
        <taxon>Spirochaetota</taxon>
        <taxon>Spirochaetia</taxon>
        <taxon>Spirochaetales</taxon>
        <taxon>Treponemataceae</taxon>
        <taxon>Teretinema</taxon>
    </lineage>
</organism>
<dbReference type="Pfam" id="PF12801">
    <property type="entry name" value="Fer4_5"/>
    <property type="match status" value="2"/>
</dbReference>
<feature type="transmembrane region" description="Helical" evidence="7">
    <location>
        <begin position="33"/>
        <end position="53"/>
    </location>
</feature>
<dbReference type="PANTHER" id="PTHR30176">
    <property type="entry name" value="FERREDOXIN-TYPE PROTEIN NAPH"/>
    <property type="match status" value="1"/>
</dbReference>
<feature type="domain" description="4Fe-4S ferredoxin-type" evidence="8">
    <location>
        <begin position="154"/>
        <end position="183"/>
    </location>
</feature>
<evidence type="ECO:0000256" key="4">
    <source>
        <dbReference type="ARBA" id="ARBA00022982"/>
    </source>
</evidence>
<feature type="transmembrane region" description="Helical" evidence="7">
    <location>
        <begin position="9"/>
        <end position="27"/>
    </location>
</feature>
<dbReference type="InterPro" id="IPR017896">
    <property type="entry name" value="4Fe4S_Fe-S-bd"/>
</dbReference>
<gene>
    <name evidence="9" type="ORF">K7J14_03420</name>
</gene>
<evidence type="ECO:0000256" key="1">
    <source>
        <dbReference type="ARBA" id="ARBA00022448"/>
    </source>
</evidence>